<dbReference type="Proteomes" id="UP000440224">
    <property type="component" value="Unassembled WGS sequence"/>
</dbReference>
<dbReference type="RefSeq" id="WP_153818628.1">
    <property type="nucleotide sequence ID" value="NZ_WJIE01000002.1"/>
</dbReference>
<proteinExistence type="predicted"/>
<name>A0A6N7PIE1_9BACT</name>
<evidence type="ECO:0000256" key="2">
    <source>
        <dbReference type="SAM" id="Phobius"/>
    </source>
</evidence>
<feature type="region of interest" description="Disordered" evidence="1">
    <location>
        <begin position="1"/>
        <end position="26"/>
    </location>
</feature>
<comment type="caution">
    <text evidence="3">The sequence shown here is derived from an EMBL/GenBank/DDBJ whole genome shotgun (WGS) entry which is preliminary data.</text>
</comment>
<gene>
    <name evidence="3" type="ORF">GF068_07390</name>
</gene>
<keyword evidence="4" id="KW-1185">Reference proteome</keyword>
<keyword evidence="2" id="KW-1133">Transmembrane helix</keyword>
<dbReference type="AlphaFoldDB" id="A0A6N7PIE1"/>
<dbReference type="OrthoDB" id="5502422at2"/>
<evidence type="ECO:0000313" key="4">
    <source>
        <dbReference type="Proteomes" id="UP000440224"/>
    </source>
</evidence>
<keyword evidence="2" id="KW-0812">Transmembrane</keyword>
<accession>A0A6N7PIE1</accession>
<organism evidence="3 4">
    <name type="scientific">Polyangium spumosum</name>
    <dbReference type="NCBI Taxonomy" id="889282"/>
    <lineage>
        <taxon>Bacteria</taxon>
        <taxon>Pseudomonadati</taxon>
        <taxon>Myxococcota</taxon>
        <taxon>Polyangia</taxon>
        <taxon>Polyangiales</taxon>
        <taxon>Polyangiaceae</taxon>
        <taxon>Polyangium</taxon>
    </lineage>
</organism>
<sequence length="355" mass="37377">MSLREGAPRTRGAPSSKLADGSAGGPGRGARSFAAITPGAGAGATKAASRDYVLPLLLLALVVVAVVQNLVLRVTVPLALATAAVALLVRGSRRRSADAGASRGICVDGHGLFFQPESGPPENVVPLAEPFGMTLVTSAKRDRMVAVWSSPEGLFYVGSTFEGPARRALGALFDRAFTAVGDDAALEALGPDGAPLELLPSDFAALVFAVEELDPACVERLVLSDARGAPLTLDGRELVVGERRFDLTAPLEWRPFVFQEAFGQAVAVYQGTSIRQGGSEAVLVALLPSILPYEFGEEGELDRSLLRDLRLMQAPPEDPPPRDARVAIDRLFVLPVRSALDKAPRASQQPSRARA</sequence>
<feature type="transmembrane region" description="Helical" evidence="2">
    <location>
        <begin position="56"/>
        <end position="89"/>
    </location>
</feature>
<evidence type="ECO:0000256" key="1">
    <source>
        <dbReference type="SAM" id="MobiDB-lite"/>
    </source>
</evidence>
<keyword evidence="2" id="KW-0472">Membrane</keyword>
<evidence type="ECO:0000313" key="3">
    <source>
        <dbReference type="EMBL" id="MRG91748.1"/>
    </source>
</evidence>
<dbReference type="EMBL" id="WJIE01000002">
    <property type="protein sequence ID" value="MRG91748.1"/>
    <property type="molecule type" value="Genomic_DNA"/>
</dbReference>
<protein>
    <submittedName>
        <fullName evidence="3">IMP dehydrogenase</fullName>
    </submittedName>
</protein>
<reference evidence="3 4" key="1">
    <citation type="submission" date="2019-10" db="EMBL/GenBank/DDBJ databases">
        <title>A soil myxobacterium in the family Polyangiaceae.</title>
        <authorList>
            <person name="Li Y."/>
            <person name="Wang J."/>
        </authorList>
    </citation>
    <scope>NUCLEOTIDE SEQUENCE [LARGE SCALE GENOMIC DNA]</scope>
    <source>
        <strain evidence="3 4">DSM 14734</strain>
    </source>
</reference>